<name>A0A5M6IJS9_9PROT</name>
<dbReference type="SUPFAM" id="SSF52833">
    <property type="entry name" value="Thioredoxin-like"/>
    <property type="match status" value="1"/>
</dbReference>
<dbReference type="Proteomes" id="UP000325255">
    <property type="component" value="Unassembled WGS sequence"/>
</dbReference>
<evidence type="ECO:0000313" key="1">
    <source>
        <dbReference type="EMBL" id="KAA5608511.1"/>
    </source>
</evidence>
<proteinExistence type="predicted"/>
<dbReference type="AlphaFoldDB" id="A0A5M6IJS9"/>
<accession>A0A5M6IJS9</accession>
<dbReference type="InterPro" id="IPR014111">
    <property type="entry name" value="T4SS_TraF-like"/>
</dbReference>
<gene>
    <name evidence="1" type="ORF">F1189_28660</name>
</gene>
<dbReference type="OrthoDB" id="5559625at2"/>
<dbReference type="EMBL" id="VWPK01000079">
    <property type="protein sequence ID" value="KAA5608511.1"/>
    <property type="molecule type" value="Genomic_DNA"/>
</dbReference>
<sequence>MSDLSLGSHFPVTTKHRAFLTEEAVNHRKGRRLAAVAVLALLVGVDVAGAQEELPGREWLSRGREGWFWYRDPAAEPVDPPLPPSPPPMPVAVSPVPPVQPSVTPFTRAEPLPLSVAWFRQNLDTYRDAAIDNPTPGNVRRFLILQRIMMDKSTAFRRTFQEVVATTPALDANTERPLDSVGANTANEVASTATQMLLRSLAQTVGLVYFFRSDCPLCGTQVESLEAAQRLYGFTVLYVSLDGSPMPRVALRAWAPDAGQAQRMGVKDAPALVLMRPPGEFLVLSESVLSLPAIAERTLLRARLAGWISEDDYRATRPVRERSFLSLANGITPDLLEDPEKFSGYIAAHMEDRQ</sequence>
<dbReference type="Pfam" id="PF13728">
    <property type="entry name" value="TraF"/>
    <property type="match status" value="1"/>
</dbReference>
<reference evidence="1 2" key="1">
    <citation type="submission" date="2019-09" db="EMBL/GenBank/DDBJ databases">
        <title>Genome sequence of Rhodovastum atsumiense, a diverse member of the Acetobacteraceae family of non-sulfur purple photosynthetic bacteria.</title>
        <authorList>
            <person name="Meyer T."/>
            <person name="Kyndt J."/>
        </authorList>
    </citation>
    <scope>NUCLEOTIDE SEQUENCE [LARGE SCALE GENOMIC DNA]</scope>
    <source>
        <strain evidence="1 2">DSM 21279</strain>
    </source>
</reference>
<organism evidence="1 2">
    <name type="scientific">Rhodovastum atsumiense</name>
    <dbReference type="NCBI Taxonomy" id="504468"/>
    <lineage>
        <taxon>Bacteria</taxon>
        <taxon>Pseudomonadati</taxon>
        <taxon>Pseudomonadota</taxon>
        <taxon>Alphaproteobacteria</taxon>
        <taxon>Acetobacterales</taxon>
        <taxon>Acetobacteraceae</taxon>
        <taxon>Rhodovastum</taxon>
    </lineage>
</organism>
<protein>
    <submittedName>
        <fullName evidence="1">Conjugal transfer protein TraF</fullName>
    </submittedName>
</protein>
<evidence type="ECO:0000313" key="2">
    <source>
        <dbReference type="Proteomes" id="UP000325255"/>
    </source>
</evidence>
<dbReference type="NCBIfam" id="TIGR02740">
    <property type="entry name" value="TraF-like"/>
    <property type="match status" value="1"/>
</dbReference>
<dbReference type="InterPro" id="IPR036249">
    <property type="entry name" value="Thioredoxin-like_sf"/>
</dbReference>
<dbReference type="InterPro" id="IPR039555">
    <property type="entry name" value="TraF/TrbB"/>
</dbReference>
<keyword evidence="2" id="KW-1185">Reference proteome</keyword>
<comment type="caution">
    <text evidence="1">The sequence shown here is derived from an EMBL/GenBank/DDBJ whole genome shotgun (WGS) entry which is preliminary data.</text>
</comment>